<dbReference type="Proteomes" id="UP000001307">
    <property type="component" value="Unassembled WGS sequence"/>
</dbReference>
<feature type="region of interest" description="Disordered" evidence="1">
    <location>
        <begin position="107"/>
        <end position="133"/>
    </location>
</feature>
<dbReference type="AlphaFoldDB" id="E4XR25"/>
<dbReference type="InParanoid" id="E4XR25"/>
<evidence type="ECO:0000313" key="3">
    <source>
        <dbReference type="EMBL" id="CBY12261.1"/>
    </source>
</evidence>
<name>E4XR25_OIKDI</name>
<accession>E4XR25</accession>
<dbReference type="EMBL" id="FN653112">
    <property type="protein sequence ID" value="CBY12261.1"/>
    <property type="molecule type" value="Genomic_DNA"/>
</dbReference>
<reference evidence="3" key="1">
    <citation type="journal article" date="2010" name="Science">
        <title>Plasticity of animal genome architecture unmasked by rapid evolution of a pelagic tunicate.</title>
        <authorList>
            <person name="Denoeud F."/>
            <person name="Henriet S."/>
            <person name="Mungpakdee S."/>
            <person name="Aury J.M."/>
            <person name="Da Silva C."/>
            <person name="Brinkmann H."/>
            <person name="Mikhaleva J."/>
            <person name="Olsen L.C."/>
            <person name="Jubin C."/>
            <person name="Canestro C."/>
            <person name="Bouquet J.M."/>
            <person name="Danks G."/>
            <person name="Poulain J."/>
            <person name="Campsteijn C."/>
            <person name="Adamski M."/>
            <person name="Cross I."/>
            <person name="Yadetie F."/>
            <person name="Muffato M."/>
            <person name="Louis A."/>
            <person name="Butcher S."/>
            <person name="Tsagkogeorga G."/>
            <person name="Konrad A."/>
            <person name="Singh S."/>
            <person name="Jensen M.F."/>
            <person name="Cong E.H."/>
            <person name="Eikeseth-Otteraa H."/>
            <person name="Noel B."/>
            <person name="Anthouard V."/>
            <person name="Porcel B.M."/>
            <person name="Kachouri-Lafond R."/>
            <person name="Nishino A."/>
            <person name="Ugolini M."/>
            <person name="Chourrout P."/>
            <person name="Nishida H."/>
            <person name="Aasland R."/>
            <person name="Huzurbazar S."/>
            <person name="Westhof E."/>
            <person name="Delsuc F."/>
            <person name="Lehrach H."/>
            <person name="Reinhardt R."/>
            <person name="Weissenbach J."/>
            <person name="Roy S.W."/>
            <person name="Artiguenave F."/>
            <person name="Postlethwait J.H."/>
            <person name="Manak J.R."/>
            <person name="Thompson E.M."/>
            <person name="Jaillon O."/>
            <person name="Du Pasquier L."/>
            <person name="Boudinot P."/>
            <person name="Liberles D.A."/>
            <person name="Volff J.N."/>
            <person name="Philippe H."/>
            <person name="Lenhard B."/>
            <person name="Roest Crollius H."/>
            <person name="Wincker P."/>
            <person name="Chourrout D."/>
        </authorList>
    </citation>
    <scope>NUCLEOTIDE SEQUENCE [LARGE SCALE GENOMIC DNA]</scope>
</reference>
<keyword evidence="2" id="KW-0472">Membrane</keyword>
<proteinExistence type="predicted"/>
<gene>
    <name evidence="3" type="ORF">GSOID_T00018139001</name>
</gene>
<feature type="compositionally biased region" description="Polar residues" evidence="1">
    <location>
        <begin position="107"/>
        <end position="116"/>
    </location>
</feature>
<organism evidence="3">
    <name type="scientific">Oikopleura dioica</name>
    <name type="common">Tunicate</name>
    <dbReference type="NCBI Taxonomy" id="34765"/>
    <lineage>
        <taxon>Eukaryota</taxon>
        <taxon>Metazoa</taxon>
        <taxon>Chordata</taxon>
        <taxon>Tunicata</taxon>
        <taxon>Appendicularia</taxon>
        <taxon>Copelata</taxon>
        <taxon>Oikopleuridae</taxon>
        <taxon>Oikopleura</taxon>
    </lineage>
</organism>
<keyword evidence="4" id="KW-1185">Reference proteome</keyword>
<keyword evidence="2" id="KW-0812">Transmembrane</keyword>
<feature type="compositionally biased region" description="Low complexity" evidence="1">
    <location>
        <begin position="124"/>
        <end position="133"/>
    </location>
</feature>
<dbReference type="OrthoDB" id="10475671at2759"/>
<keyword evidence="2" id="KW-1133">Transmembrane helix</keyword>
<protein>
    <submittedName>
        <fullName evidence="3">Uncharacterized protein</fullName>
    </submittedName>
</protein>
<feature type="transmembrane region" description="Helical" evidence="2">
    <location>
        <begin position="6"/>
        <end position="23"/>
    </location>
</feature>
<evidence type="ECO:0000256" key="2">
    <source>
        <dbReference type="SAM" id="Phobius"/>
    </source>
</evidence>
<evidence type="ECO:0000313" key="4">
    <source>
        <dbReference type="Proteomes" id="UP000001307"/>
    </source>
</evidence>
<evidence type="ECO:0000256" key="1">
    <source>
        <dbReference type="SAM" id="MobiDB-lite"/>
    </source>
</evidence>
<sequence>MLLSLLIGGNCIILAVFWISRLFQKEKRISEEAAEKNLKLSPGFVVESRRNSILRRKSIDLSKVMDQQLAARMHKLHKKFAKHATAQHAFDLPNIIYQLTKAKDHFSSASRSSTPKGTKWRKNTGSQGSITSSISAPNFEEKLEDIIRSSFQKSQNSLLSFLYDAQNDEQEDESTSIRREADRECPKRGKFRILNFVKKKILISKKDKIIPSVAGRISTHVLMSVSSASRNLRKYKHLEVRTRLSFISTIINQINPILLSKTK</sequence>